<feature type="region of interest" description="Disordered" evidence="1">
    <location>
        <begin position="30"/>
        <end position="51"/>
    </location>
</feature>
<name>A0A8X6YBK0_9ARAC</name>
<dbReference type="EMBL" id="BMAV01017523">
    <property type="protein sequence ID" value="GFY69248.1"/>
    <property type="molecule type" value="Genomic_DNA"/>
</dbReference>
<feature type="compositionally biased region" description="Basic residues" evidence="1">
    <location>
        <begin position="34"/>
        <end position="44"/>
    </location>
</feature>
<accession>A0A8X6YBK0</accession>
<dbReference type="AlphaFoldDB" id="A0A8X6YBK0"/>
<organism evidence="2 3">
    <name type="scientific">Trichonephila inaurata madagascariensis</name>
    <dbReference type="NCBI Taxonomy" id="2747483"/>
    <lineage>
        <taxon>Eukaryota</taxon>
        <taxon>Metazoa</taxon>
        <taxon>Ecdysozoa</taxon>
        <taxon>Arthropoda</taxon>
        <taxon>Chelicerata</taxon>
        <taxon>Arachnida</taxon>
        <taxon>Araneae</taxon>
        <taxon>Araneomorphae</taxon>
        <taxon>Entelegynae</taxon>
        <taxon>Araneoidea</taxon>
        <taxon>Nephilidae</taxon>
        <taxon>Trichonephila</taxon>
        <taxon>Trichonephila inaurata</taxon>
    </lineage>
</organism>
<evidence type="ECO:0000313" key="3">
    <source>
        <dbReference type="Proteomes" id="UP000886998"/>
    </source>
</evidence>
<protein>
    <submittedName>
        <fullName evidence="2">Uncharacterized protein</fullName>
    </submittedName>
</protein>
<gene>
    <name evidence="2" type="ORF">TNIN_377471</name>
</gene>
<sequence>MGIQIGAPCPGFWFSRSNVKWGVAGACATAGGGHRSKTRGRARGSPRNIKGEGTVAGQLIHSTVETQAASCLEISPGNRPSSLSHSVD</sequence>
<reference evidence="2" key="1">
    <citation type="submission" date="2020-08" db="EMBL/GenBank/DDBJ databases">
        <title>Multicomponent nature underlies the extraordinary mechanical properties of spider dragline silk.</title>
        <authorList>
            <person name="Kono N."/>
            <person name="Nakamura H."/>
            <person name="Mori M."/>
            <person name="Yoshida Y."/>
            <person name="Ohtoshi R."/>
            <person name="Malay A.D."/>
            <person name="Moran D.A.P."/>
            <person name="Tomita M."/>
            <person name="Numata K."/>
            <person name="Arakawa K."/>
        </authorList>
    </citation>
    <scope>NUCLEOTIDE SEQUENCE</scope>
</reference>
<evidence type="ECO:0000313" key="2">
    <source>
        <dbReference type="EMBL" id="GFY69248.1"/>
    </source>
</evidence>
<keyword evidence="3" id="KW-1185">Reference proteome</keyword>
<evidence type="ECO:0000256" key="1">
    <source>
        <dbReference type="SAM" id="MobiDB-lite"/>
    </source>
</evidence>
<comment type="caution">
    <text evidence="2">The sequence shown here is derived from an EMBL/GenBank/DDBJ whole genome shotgun (WGS) entry which is preliminary data.</text>
</comment>
<dbReference type="Proteomes" id="UP000886998">
    <property type="component" value="Unassembled WGS sequence"/>
</dbReference>
<proteinExistence type="predicted"/>